<evidence type="ECO:0000256" key="10">
    <source>
        <dbReference type="ARBA" id="ARBA00023012"/>
    </source>
</evidence>
<keyword evidence="13" id="KW-1133">Transmembrane helix</keyword>
<dbReference type="Gene3D" id="3.30.565.10">
    <property type="entry name" value="Histidine kinase-like ATPase, C-terminal domain"/>
    <property type="match status" value="2"/>
</dbReference>
<evidence type="ECO:0000256" key="6">
    <source>
        <dbReference type="ARBA" id="ARBA00022679"/>
    </source>
</evidence>
<dbReference type="SMART" id="SM00387">
    <property type="entry name" value="HATPase_c"/>
    <property type="match status" value="2"/>
</dbReference>
<dbReference type="InterPro" id="IPR011006">
    <property type="entry name" value="CheY-like_superfamily"/>
</dbReference>
<evidence type="ECO:0000256" key="13">
    <source>
        <dbReference type="SAM" id="Phobius"/>
    </source>
</evidence>
<dbReference type="InterPro" id="IPR011623">
    <property type="entry name" value="7TMR_DISM_rcpt_extracell_dom1"/>
</dbReference>
<dbReference type="SUPFAM" id="SSF47384">
    <property type="entry name" value="Homodimeric domain of signal transducing histidine kinase"/>
    <property type="match status" value="1"/>
</dbReference>
<evidence type="ECO:0000256" key="9">
    <source>
        <dbReference type="ARBA" id="ARBA00022840"/>
    </source>
</evidence>
<dbReference type="RefSeq" id="WP_368505008.1">
    <property type="nucleotide sequence ID" value="NZ_CP162551.1"/>
</dbReference>
<evidence type="ECO:0000256" key="2">
    <source>
        <dbReference type="ARBA" id="ARBA00004236"/>
    </source>
</evidence>
<gene>
    <name evidence="16" type="ORF">AB3N04_05000</name>
</gene>
<accession>A0AB39BVH2</accession>
<evidence type="ECO:0000256" key="8">
    <source>
        <dbReference type="ARBA" id="ARBA00022777"/>
    </source>
</evidence>
<evidence type="ECO:0000256" key="7">
    <source>
        <dbReference type="ARBA" id="ARBA00022741"/>
    </source>
</evidence>
<dbReference type="CDD" id="cd00082">
    <property type="entry name" value="HisKA"/>
    <property type="match status" value="1"/>
</dbReference>
<feature type="transmembrane region" description="Helical" evidence="13">
    <location>
        <begin position="327"/>
        <end position="345"/>
    </location>
</feature>
<feature type="transmembrane region" description="Helical" evidence="13">
    <location>
        <begin position="352"/>
        <end position="371"/>
    </location>
</feature>
<evidence type="ECO:0000256" key="3">
    <source>
        <dbReference type="ARBA" id="ARBA00012438"/>
    </source>
</evidence>
<dbReference type="EC" id="2.7.13.3" evidence="3"/>
<dbReference type="SMART" id="SM00388">
    <property type="entry name" value="HisKA"/>
    <property type="match status" value="1"/>
</dbReference>
<dbReference type="GO" id="GO:0005524">
    <property type="term" value="F:ATP binding"/>
    <property type="evidence" value="ECO:0007669"/>
    <property type="project" value="UniProtKB-KW"/>
</dbReference>
<dbReference type="PANTHER" id="PTHR43547">
    <property type="entry name" value="TWO-COMPONENT HISTIDINE KINASE"/>
    <property type="match status" value="1"/>
</dbReference>
<comment type="subcellular location">
    <subcellularLocation>
        <location evidence="2">Cell membrane</location>
    </subcellularLocation>
</comment>
<protein>
    <recommendedName>
        <fullName evidence="3">histidine kinase</fullName>
        <ecNumber evidence="3">2.7.13.3</ecNumber>
    </recommendedName>
</protein>
<dbReference type="Gene3D" id="2.60.120.260">
    <property type="entry name" value="Galactose-binding domain-like"/>
    <property type="match status" value="1"/>
</dbReference>
<keyword evidence="11 13" id="KW-0472">Membrane</keyword>
<evidence type="ECO:0000256" key="12">
    <source>
        <dbReference type="PROSITE-ProRule" id="PRU00169"/>
    </source>
</evidence>
<dbReference type="InterPro" id="IPR003594">
    <property type="entry name" value="HATPase_dom"/>
</dbReference>
<dbReference type="SMART" id="SM00448">
    <property type="entry name" value="REC"/>
    <property type="match status" value="1"/>
</dbReference>
<dbReference type="PANTHER" id="PTHR43547:SF2">
    <property type="entry name" value="HYBRID SIGNAL TRANSDUCTION HISTIDINE KINASE C"/>
    <property type="match status" value="1"/>
</dbReference>
<dbReference type="InterPro" id="IPR010559">
    <property type="entry name" value="Sig_transdc_His_kin_internal"/>
</dbReference>
<feature type="transmembrane region" description="Helical" evidence="13">
    <location>
        <begin position="303"/>
        <end position="321"/>
    </location>
</feature>
<evidence type="ECO:0000256" key="11">
    <source>
        <dbReference type="ARBA" id="ARBA00023136"/>
    </source>
</evidence>
<dbReference type="InterPro" id="IPR036890">
    <property type="entry name" value="HATPase_C_sf"/>
</dbReference>
<evidence type="ECO:0000256" key="4">
    <source>
        <dbReference type="ARBA" id="ARBA00022475"/>
    </source>
</evidence>
<proteinExistence type="predicted"/>
<dbReference type="Pfam" id="PF07695">
    <property type="entry name" value="7TMR-DISM_7TM"/>
    <property type="match status" value="1"/>
</dbReference>
<dbReference type="Pfam" id="PF06580">
    <property type="entry name" value="His_kinase"/>
    <property type="match status" value="1"/>
</dbReference>
<dbReference type="Gene3D" id="1.10.287.130">
    <property type="match status" value="1"/>
</dbReference>
<dbReference type="SUPFAM" id="SSF55874">
    <property type="entry name" value="ATPase domain of HSP90 chaperone/DNA topoisomerase II/histidine kinase"/>
    <property type="match status" value="2"/>
</dbReference>
<dbReference type="InterPro" id="IPR036097">
    <property type="entry name" value="HisK_dim/P_sf"/>
</dbReference>
<dbReference type="InterPro" id="IPR001789">
    <property type="entry name" value="Sig_transdc_resp-reg_receiver"/>
</dbReference>
<keyword evidence="7" id="KW-0547">Nucleotide-binding</keyword>
<dbReference type="InterPro" id="IPR003661">
    <property type="entry name" value="HisK_dim/P_dom"/>
</dbReference>
<keyword evidence="5 12" id="KW-0597">Phosphoprotein</keyword>
<feature type="domain" description="Response regulatory" evidence="15">
    <location>
        <begin position="687"/>
        <end position="802"/>
    </location>
</feature>
<dbReference type="InterPro" id="IPR008979">
    <property type="entry name" value="Galactose-bd-like_sf"/>
</dbReference>
<dbReference type="Pfam" id="PF00512">
    <property type="entry name" value="HisKA"/>
    <property type="match status" value="1"/>
</dbReference>
<feature type="transmembrane region" description="Helical" evidence="13">
    <location>
        <begin position="234"/>
        <end position="251"/>
    </location>
</feature>
<dbReference type="Gene3D" id="3.40.50.2300">
    <property type="match status" value="1"/>
</dbReference>
<keyword evidence="13" id="KW-0812">Transmembrane</keyword>
<keyword evidence="4" id="KW-1003">Cell membrane</keyword>
<dbReference type="AlphaFoldDB" id="A0AB39BVH2"/>
<dbReference type="CDD" id="cd17574">
    <property type="entry name" value="REC_OmpR"/>
    <property type="match status" value="1"/>
</dbReference>
<evidence type="ECO:0000259" key="14">
    <source>
        <dbReference type="PROSITE" id="PS50109"/>
    </source>
</evidence>
<reference evidence="16" key="1">
    <citation type="submission" date="2024-07" db="EMBL/GenBank/DDBJ databases">
        <title>Identification and characteristics of an arsenic-resistant bacterial isolate, which belongs to a novel species.</title>
        <authorList>
            <person name="Juszczyk A."/>
            <person name="Kowalczyk A."/>
            <person name="Was K."/>
            <person name="Kosowicz W."/>
            <person name="Budzyn A."/>
            <person name="Latowski D."/>
        </authorList>
    </citation>
    <scope>NUCLEOTIDE SEQUENCE</scope>
    <source>
        <strain evidence="16">As8PL</strain>
    </source>
</reference>
<dbReference type="Pfam" id="PF02518">
    <property type="entry name" value="HATPase_c"/>
    <property type="match status" value="2"/>
</dbReference>
<evidence type="ECO:0000256" key="1">
    <source>
        <dbReference type="ARBA" id="ARBA00000085"/>
    </source>
</evidence>
<name>A0AB39BVH2_9BACI</name>
<dbReference type="InterPro" id="IPR005467">
    <property type="entry name" value="His_kinase_dom"/>
</dbReference>
<organism evidence="16">
    <name type="scientific">Alkalihalophilus sp. As8PL</name>
    <dbReference type="NCBI Taxonomy" id="3237103"/>
    <lineage>
        <taxon>Bacteria</taxon>
        <taxon>Bacillati</taxon>
        <taxon>Bacillota</taxon>
        <taxon>Bacilli</taxon>
        <taxon>Bacillales</taxon>
        <taxon>Bacillaceae</taxon>
        <taxon>Alkalihalophilus</taxon>
    </lineage>
</organism>
<dbReference type="FunFam" id="3.30.565.10:FF:000023">
    <property type="entry name" value="PAS domain-containing sensor histidine kinase"/>
    <property type="match status" value="1"/>
</dbReference>
<dbReference type="SUPFAM" id="SSF49785">
    <property type="entry name" value="Galactose-binding domain-like"/>
    <property type="match status" value="1"/>
</dbReference>
<dbReference type="PROSITE" id="PS50110">
    <property type="entry name" value="RESPONSE_REGULATORY"/>
    <property type="match status" value="1"/>
</dbReference>
<comment type="catalytic activity">
    <reaction evidence="1">
        <text>ATP + protein L-histidine = ADP + protein N-phospho-L-histidine.</text>
        <dbReference type="EC" id="2.7.13.3"/>
    </reaction>
</comment>
<keyword evidence="10" id="KW-0902">Two-component regulatory system</keyword>
<keyword evidence="8" id="KW-0418">Kinase</keyword>
<feature type="transmembrane region" description="Helical" evidence="13">
    <location>
        <begin position="271"/>
        <end position="291"/>
    </location>
</feature>
<evidence type="ECO:0000313" key="16">
    <source>
        <dbReference type="EMBL" id="XDI37679.1"/>
    </source>
</evidence>
<dbReference type="GO" id="GO:0000155">
    <property type="term" value="F:phosphorelay sensor kinase activity"/>
    <property type="evidence" value="ECO:0007669"/>
    <property type="project" value="InterPro"/>
</dbReference>
<feature type="domain" description="Histidine kinase" evidence="14">
    <location>
        <begin position="914"/>
        <end position="1012"/>
    </location>
</feature>
<feature type="modified residue" description="4-aspartylphosphate" evidence="12">
    <location>
        <position position="735"/>
    </location>
</feature>
<dbReference type="PRINTS" id="PR00344">
    <property type="entry name" value="BCTRLSENSOR"/>
</dbReference>
<evidence type="ECO:0000259" key="15">
    <source>
        <dbReference type="PROSITE" id="PS50110"/>
    </source>
</evidence>
<feature type="domain" description="Histidine kinase" evidence="14">
    <location>
        <begin position="431"/>
        <end position="649"/>
    </location>
</feature>
<dbReference type="GO" id="GO:0005886">
    <property type="term" value="C:plasma membrane"/>
    <property type="evidence" value="ECO:0007669"/>
    <property type="project" value="UniProtKB-SubCell"/>
</dbReference>
<dbReference type="PROSITE" id="PS50109">
    <property type="entry name" value="HIS_KIN"/>
    <property type="match status" value="2"/>
</dbReference>
<dbReference type="SUPFAM" id="SSF52172">
    <property type="entry name" value="CheY-like"/>
    <property type="match status" value="1"/>
</dbReference>
<sequence>MNKIKLLFIIGLFIFALVSGRLLWASFHHHPSKSLVVEGVLDLQSTTLPHNQLLSLDGEWEFFPNVLLTPNDSAEQLESFYLDVPSTWDPDTSEDSIQYGTYRLRILLNDDEEMNTYGIRVVDIQSASALYVNGQLLGQSGQPATNLEEYESALLTYSSTFYNEEKEIEVLLHVAQGDHVFDGGIVKSIKFGYSKAMKNEIALLLSSQLLLAVTFFIHAVYAGIIFFFNRKQKLFIYFMLLSLSATLMVFIDDDKMFFSFVPLPFDWSIKLIYFVYTLVSLFLFTFFKHFIPEYTTHSLYRCVPYLCMIYLAFIVIAPTSLVHQSGFLIGVFLFLASVSIFTRLVRMAAHGVEDIIFLLLAGTALVNNIIWSTLKHRGVIEFPFYPFDLFLTVVLFASYWFKKYFRNSEQTKKLTEQLQRSNQQKDDFLANTSHELRNPLHNITNMAQVILEQESNKLTKKSTQNLRLLITVSKRMSLMINDLLDVRGLQGKAISLKKKDVSLPPYISGVIDMLTFMTDRKSIQFDNKIDESFPYVRADEQRLIQILFNLLHNALKYTETGTITISGTVKGEKAYIHVKDTGIGMDQATQERIFQPYEQGDSSMTAMGGGIGLGLSICRELVELHGGSIVVTSTKGEGSIFTFSLPISNDVQNQEQSATLIGKKELQPFLIKTVNEMDILHAANKPRILAVDDDPINLHILETMLSEHYQIETTTSGKDALLKVRTSHWDLIISDVMMPTISGYQLTKTIRQDFTMSELPILLLTARSRPVDIHAGFLAGANDYVTKPVDALELKARVHALTDLKQSVEEHLRLEAAWLQAQIKPHFFFNTLNTILMLIEDDPIRTKELLEVFCHYLQMSYNFNNVDKVVPISDELDLVESYVFIMNERFKDQVHVMYEVDETIQDTFIPPLSIQPLIENALQHGFLNCSQKGEIHIQIIRHSDFIEVSVSDNGVGMSPRKIQSLFTPSSKKGHGVGLINIDRRLKQMYGRGLQVHSVVDEGTRFSFSIPIK</sequence>
<dbReference type="InterPro" id="IPR004358">
    <property type="entry name" value="Sig_transdc_His_kin-like_C"/>
</dbReference>
<feature type="transmembrane region" description="Helical" evidence="13">
    <location>
        <begin position="201"/>
        <end position="227"/>
    </location>
</feature>
<keyword evidence="6" id="KW-0808">Transferase</keyword>
<keyword evidence="9 16" id="KW-0067">ATP-binding</keyword>
<evidence type="ECO:0000256" key="5">
    <source>
        <dbReference type="ARBA" id="ARBA00022553"/>
    </source>
</evidence>
<dbReference type="EMBL" id="CP162551">
    <property type="protein sequence ID" value="XDI37679.1"/>
    <property type="molecule type" value="Genomic_DNA"/>
</dbReference>
<dbReference type="Pfam" id="PF00072">
    <property type="entry name" value="Response_reg"/>
    <property type="match status" value="1"/>
</dbReference>